<accession>A0ABV6YKP8</accession>
<name>A0ABV6YKP8_UNCEI</name>
<organism evidence="1 2">
    <name type="scientific">Eiseniibacteriota bacterium</name>
    <dbReference type="NCBI Taxonomy" id="2212470"/>
    <lineage>
        <taxon>Bacteria</taxon>
        <taxon>Candidatus Eiseniibacteriota</taxon>
    </lineage>
</organism>
<evidence type="ECO:0000313" key="2">
    <source>
        <dbReference type="Proteomes" id="UP001593833"/>
    </source>
</evidence>
<dbReference type="Proteomes" id="UP001593833">
    <property type="component" value="Unassembled WGS sequence"/>
</dbReference>
<proteinExistence type="predicted"/>
<gene>
    <name evidence="1" type="ORF">ACFL6M_04810</name>
</gene>
<reference evidence="1 2" key="1">
    <citation type="submission" date="2024-09" db="EMBL/GenBank/DDBJ databases">
        <authorList>
            <person name="D'Angelo T."/>
        </authorList>
    </citation>
    <scope>NUCLEOTIDE SEQUENCE [LARGE SCALE GENOMIC DNA]</scope>
    <source>
        <strain evidence="1">SAG AM-320-E07</strain>
    </source>
</reference>
<keyword evidence="2" id="KW-1185">Reference proteome</keyword>
<comment type="caution">
    <text evidence="1">The sequence shown here is derived from an EMBL/GenBank/DDBJ whole genome shotgun (WGS) entry which is preliminary data.</text>
</comment>
<dbReference type="EMBL" id="JBHPKH010000049">
    <property type="protein sequence ID" value="MFC1572902.1"/>
    <property type="molecule type" value="Genomic_DNA"/>
</dbReference>
<sequence length="92" mass="10433">MPSATINCRWGFRDEQDDVEYASVRFHDHGGTGESLRFPFVYDALRLFLGDSKAPLVLGVRSASLVRLYAQFQNVLSSIRTIQTKRLGKLLE</sequence>
<protein>
    <submittedName>
        <fullName evidence="1">Uncharacterized protein</fullName>
    </submittedName>
</protein>
<evidence type="ECO:0000313" key="1">
    <source>
        <dbReference type="EMBL" id="MFC1572902.1"/>
    </source>
</evidence>